<keyword evidence="3" id="KW-1185">Reference proteome</keyword>
<evidence type="ECO:0000256" key="1">
    <source>
        <dbReference type="SAM" id="MobiDB-lite"/>
    </source>
</evidence>
<dbReference type="AlphaFoldDB" id="A0A1Q2HX66"/>
<dbReference type="KEGG" id="cgv:CGLAU_07400"/>
<gene>
    <name evidence="2" type="ORF">CGLAU_07400</name>
</gene>
<feature type="compositionally biased region" description="Low complexity" evidence="1">
    <location>
        <begin position="417"/>
        <end position="427"/>
    </location>
</feature>
<evidence type="ECO:0000313" key="2">
    <source>
        <dbReference type="EMBL" id="AQQ15435.1"/>
    </source>
</evidence>
<feature type="compositionally biased region" description="Low complexity" evidence="1">
    <location>
        <begin position="31"/>
        <end position="52"/>
    </location>
</feature>
<dbReference type="OrthoDB" id="5422202at2"/>
<dbReference type="InterPro" id="IPR007139">
    <property type="entry name" value="DUF349"/>
</dbReference>
<dbReference type="Proteomes" id="UP000217209">
    <property type="component" value="Chromosome"/>
</dbReference>
<name>A0A1Q2HX66_9CORY</name>
<sequence>MTTPNQPARPSPAAMPNRAPKPGPRPGSADQQQTTPSPVPAAAPAAKVKSQATDPSQFGRIDDNGTVYVTRGGAEREIGSWQAGTREEGLAHYGQRFDDIVTEVELLETRLAAHPDEATNLRTNAEAIKATLAEAVAIGDFDALEARLDKVIADTEEAGERAKEAKAARRAEAIARKETLAAEAEDLAENSTEWKVAGDRIREILDEWRTIRGIDRKTDDALWKRYSRARDSFNRRRGSHFAELDRGRAAAKKVKEDLVARAEAMKDSTEWSDTARAYRDLMKEWKAAGRAPREVDDKLWEQFRAAQDHFFDARNAVNAERDKEFEANAEAKDALIAEYDSLIDPAKGLGAAKAKLRELQDKWEEIGYVPRGKVREYEDKIGAIEKRVADAEDSRWRQSDPAAQDKVNQFQSRADDLAAQADAAEAKGNAKKAAELREQAKQWQEFADVAAKAASER</sequence>
<feature type="region of interest" description="Disordered" evidence="1">
    <location>
        <begin position="1"/>
        <end position="65"/>
    </location>
</feature>
<evidence type="ECO:0000313" key="3">
    <source>
        <dbReference type="Proteomes" id="UP000217209"/>
    </source>
</evidence>
<dbReference type="Pfam" id="PF03993">
    <property type="entry name" value="DUF349"/>
    <property type="match status" value="3"/>
</dbReference>
<dbReference type="EMBL" id="CP019688">
    <property type="protein sequence ID" value="AQQ15435.1"/>
    <property type="molecule type" value="Genomic_DNA"/>
</dbReference>
<feature type="region of interest" description="Disordered" evidence="1">
    <location>
        <begin position="416"/>
        <end position="436"/>
    </location>
</feature>
<reference evidence="2 3" key="1">
    <citation type="submission" date="2016-12" db="EMBL/GenBank/DDBJ databases">
        <authorList>
            <person name="Song W.-J."/>
            <person name="Kurnit D.M."/>
        </authorList>
    </citation>
    <scope>NUCLEOTIDE SEQUENCE [LARGE SCALE GENOMIC DNA]</scope>
    <source>
        <strain evidence="2 3">DSM 30827</strain>
    </source>
</reference>
<proteinExistence type="predicted"/>
<accession>A0A1Q2HX66</accession>
<dbReference type="RefSeq" id="WP_095660123.1">
    <property type="nucleotide sequence ID" value="NZ_CP019688.1"/>
</dbReference>
<protein>
    <submittedName>
        <fullName evidence="2">Uncharacterized protein</fullName>
    </submittedName>
</protein>
<organism evidence="2 3">
    <name type="scientific">Corynebacterium glaucum</name>
    <dbReference type="NCBI Taxonomy" id="187491"/>
    <lineage>
        <taxon>Bacteria</taxon>
        <taxon>Bacillati</taxon>
        <taxon>Actinomycetota</taxon>
        <taxon>Actinomycetes</taxon>
        <taxon>Mycobacteriales</taxon>
        <taxon>Corynebacteriaceae</taxon>
        <taxon>Corynebacterium</taxon>
    </lineage>
</organism>